<protein>
    <recommendedName>
        <fullName evidence="3">C2H2-type domain-containing protein</fullName>
    </recommendedName>
</protein>
<dbReference type="OrthoDB" id="5050681at2759"/>
<evidence type="ECO:0000313" key="1">
    <source>
        <dbReference type="EMBL" id="PVH93801.1"/>
    </source>
</evidence>
<keyword evidence="2" id="KW-1185">Reference proteome</keyword>
<dbReference type="InterPro" id="IPR022698">
    <property type="entry name" value="OrsD"/>
</dbReference>
<dbReference type="EMBL" id="KZ805566">
    <property type="protein sequence ID" value="PVH93801.1"/>
    <property type="molecule type" value="Genomic_DNA"/>
</dbReference>
<evidence type="ECO:0000313" key="2">
    <source>
        <dbReference type="Proteomes" id="UP000244855"/>
    </source>
</evidence>
<dbReference type="AlphaFoldDB" id="A0A2V1D6W8"/>
<gene>
    <name evidence="1" type="ORF">DM02DRAFT_540752</name>
</gene>
<reference evidence="1 2" key="1">
    <citation type="journal article" date="2018" name="Sci. Rep.">
        <title>Comparative genomics provides insights into the lifestyle and reveals functional heterogeneity of dark septate endophytic fungi.</title>
        <authorList>
            <person name="Knapp D.G."/>
            <person name="Nemeth J.B."/>
            <person name="Barry K."/>
            <person name="Hainaut M."/>
            <person name="Henrissat B."/>
            <person name="Johnson J."/>
            <person name="Kuo A."/>
            <person name="Lim J.H.P."/>
            <person name="Lipzen A."/>
            <person name="Nolan M."/>
            <person name="Ohm R.A."/>
            <person name="Tamas L."/>
            <person name="Grigoriev I.V."/>
            <person name="Spatafora J.W."/>
            <person name="Nagy L.G."/>
            <person name="Kovacs G.M."/>
        </authorList>
    </citation>
    <scope>NUCLEOTIDE SEQUENCE [LARGE SCALE GENOMIC DNA]</scope>
    <source>
        <strain evidence="1 2">DSE2036</strain>
    </source>
</reference>
<sequence>LKQLSLHVNKPEPTIICRTCQFALNRINSLVDYIVEKHKLLRRLAKKASQRLEPYTILGPKELQLRPDHSAPHPYLSKHLRVICKHCGFKTTSTEVLSRHLSKEHRIKRKTST</sequence>
<feature type="non-terminal residue" evidence="1">
    <location>
        <position position="1"/>
    </location>
</feature>
<dbReference type="STRING" id="97972.A0A2V1D6W8"/>
<proteinExistence type="predicted"/>
<dbReference type="Proteomes" id="UP000244855">
    <property type="component" value="Unassembled WGS sequence"/>
</dbReference>
<evidence type="ECO:0008006" key="3">
    <source>
        <dbReference type="Google" id="ProtNLM"/>
    </source>
</evidence>
<organism evidence="1 2">
    <name type="scientific">Periconia macrospinosa</name>
    <dbReference type="NCBI Taxonomy" id="97972"/>
    <lineage>
        <taxon>Eukaryota</taxon>
        <taxon>Fungi</taxon>
        <taxon>Dikarya</taxon>
        <taxon>Ascomycota</taxon>
        <taxon>Pezizomycotina</taxon>
        <taxon>Dothideomycetes</taxon>
        <taxon>Pleosporomycetidae</taxon>
        <taxon>Pleosporales</taxon>
        <taxon>Massarineae</taxon>
        <taxon>Periconiaceae</taxon>
        <taxon>Periconia</taxon>
    </lineage>
</organism>
<name>A0A2V1D6W8_9PLEO</name>
<dbReference type="Pfam" id="PF12013">
    <property type="entry name" value="OrsD"/>
    <property type="match status" value="1"/>
</dbReference>
<accession>A0A2V1D6W8</accession>